<accession>A0ABD3DHR9</accession>
<keyword evidence="5" id="KW-1133">Transmembrane helix</keyword>
<keyword evidence="4" id="KW-0325">Glycoprotein</keyword>
<feature type="domain" description="Glycosyltransferase 61 catalytic" evidence="6">
    <location>
        <begin position="233"/>
        <end position="336"/>
    </location>
</feature>
<comment type="caution">
    <text evidence="7">The sequence shown here is derived from an EMBL/GenBank/DDBJ whole genome shotgun (WGS) entry which is preliminary data.</text>
</comment>
<keyword evidence="2" id="KW-0328">Glycosyltransferase</keyword>
<dbReference type="GO" id="GO:0016763">
    <property type="term" value="F:pentosyltransferase activity"/>
    <property type="evidence" value="ECO:0007669"/>
    <property type="project" value="UniProtKB-ARBA"/>
</dbReference>
<evidence type="ECO:0000256" key="1">
    <source>
        <dbReference type="ARBA" id="ARBA00004323"/>
    </source>
</evidence>
<evidence type="ECO:0000259" key="6">
    <source>
        <dbReference type="Pfam" id="PF04577"/>
    </source>
</evidence>
<dbReference type="InterPro" id="IPR007657">
    <property type="entry name" value="Glycosyltransferase_61"/>
</dbReference>
<keyword evidence="3" id="KW-0808">Transferase</keyword>
<evidence type="ECO:0000256" key="5">
    <source>
        <dbReference type="SAM" id="Phobius"/>
    </source>
</evidence>
<comment type="subcellular location">
    <subcellularLocation>
        <location evidence="1">Golgi apparatus membrane</location>
        <topology evidence="1">Single-pass type II membrane protein</topology>
    </subcellularLocation>
</comment>
<sequence>MAHYSLFSRSFSKEELKNLRFGALFICFILAFSFLTFLNQPFFRPDSTQIVISSIHKFSNSRTDVLEITGDIRIAGNSSTIFLSSTPQSPNITSINPYPRKEDNFIMKNYVTLWKINHHNISEQNKLPKCHRRFDVPAVLFSSGGYTGNHFHDFTDTIIPLYLTARQFNRTVIFLITDKRTVWLQKYKLVLASLSNYDTIDIDKENRVLCFGRMIVGLRSHKELGIDPLQPPHYSMIQFRRFLRTTYSLHRHSINIRTCNNRPRMLIISRKDNRFIINEDEVADKARDLGFDVVVQEMGSTMLDTAKQVNLFDVMVGVHGAGLTNMLFLPENGVIIQIIPFGADLWAKPYFGMTAKDMGLRYLEYGVSLNESSLLGKYPVESEVYRDPDAIFKKGFVEFHSVYLNNQDVNLDLDRLSVTFVKAFELVRC</sequence>
<feature type="transmembrane region" description="Helical" evidence="5">
    <location>
        <begin position="21"/>
        <end position="38"/>
    </location>
</feature>
<evidence type="ECO:0000256" key="4">
    <source>
        <dbReference type="ARBA" id="ARBA00023180"/>
    </source>
</evidence>
<evidence type="ECO:0000256" key="2">
    <source>
        <dbReference type="ARBA" id="ARBA00022676"/>
    </source>
</evidence>
<reference evidence="8" key="1">
    <citation type="journal article" date="2024" name="IScience">
        <title>Strigolactones Initiate the Formation of Haustorium-like Structures in Castilleja.</title>
        <authorList>
            <person name="Buerger M."/>
            <person name="Peterson D."/>
            <person name="Chory J."/>
        </authorList>
    </citation>
    <scope>NUCLEOTIDE SEQUENCE [LARGE SCALE GENOMIC DNA]</scope>
</reference>
<evidence type="ECO:0000313" key="8">
    <source>
        <dbReference type="Proteomes" id="UP001632038"/>
    </source>
</evidence>
<dbReference type="PANTHER" id="PTHR20961:SF5">
    <property type="entry name" value="GLYCOSYLTRANSFERASE-RELATED"/>
    <property type="match status" value="1"/>
</dbReference>
<dbReference type="AlphaFoldDB" id="A0ABD3DHR9"/>
<protein>
    <recommendedName>
        <fullName evidence="6">Glycosyltransferase 61 catalytic domain-containing protein</fullName>
    </recommendedName>
</protein>
<dbReference type="PANTHER" id="PTHR20961">
    <property type="entry name" value="GLYCOSYLTRANSFERASE"/>
    <property type="match status" value="1"/>
</dbReference>
<dbReference type="GO" id="GO:0000139">
    <property type="term" value="C:Golgi membrane"/>
    <property type="evidence" value="ECO:0007669"/>
    <property type="project" value="UniProtKB-SubCell"/>
</dbReference>
<keyword evidence="8" id="KW-1185">Reference proteome</keyword>
<organism evidence="7 8">
    <name type="scientific">Castilleja foliolosa</name>
    <dbReference type="NCBI Taxonomy" id="1961234"/>
    <lineage>
        <taxon>Eukaryota</taxon>
        <taxon>Viridiplantae</taxon>
        <taxon>Streptophyta</taxon>
        <taxon>Embryophyta</taxon>
        <taxon>Tracheophyta</taxon>
        <taxon>Spermatophyta</taxon>
        <taxon>Magnoliopsida</taxon>
        <taxon>eudicotyledons</taxon>
        <taxon>Gunneridae</taxon>
        <taxon>Pentapetalae</taxon>
        <taxon>asterids</taxon>
        <taxon>lamiids</taxon>
        <taxon>Lamiales</taxon>
        <taxon>Orobanchaceae</taxon>
        <taxon>Pedicularideae</taxon>
        <taxon>Castillejinae</taxon>
        <taxon>Castilleja</taxon>
    </lineage>
</organism>
<keyword evidence="5" id="KW-0472">Membrane</keyword>
<dbReference type="InterPro" id="IPR049625">
    <property type="entry name" value="Glyco_transf_61_cat"/>
</dbReference>
<gene>
    <name evidence="7" type="ORF">CASFOL_015485</name>
</gene>
<evidence type="ECO:0000313" key="7">
    <source>
        <dbReference type="EMBL" id="KAL3640517.1"/>
    </source>
</evidence>
<keyword evidence="5" id="KW-0812">Transmembrane</keyword>
<dbReference type="Proteomes" id="UP001632038">
    <property type="component" value="Unassembled WGS sequence"/>
</dbReference>
<dbReference type="EMBL" id="JAVIJP010000017">
    <property type="protein sequence ID" value="KAL3640517.1"/>
    <property type="molecule type" value="Genomic_DNA"/>
</dbReference>
<proteinExistence type="predicted"/>
<name>A0ABD3DHR9_9LAMI</name>
<dbReference type="Pfam" id="PF04577">
    <property type="entry name" value="Glyco_transf_61"/>
    <property type="match status" value="1"/>
</dbReference>
<evidence type="ECO:0000256" key="3">
    <source>
        <dbReference type="ARBA" id="ARBA00022679"/>
    </source>
</evidence>